<dbReference type="Proteomes" id="UP000823388">
    <property type="component" value="Chromosome 5N"/>
</dbReference>
<accession>A0A8T0S6V9</accession>
<reference evidence="2" key="1">
    <citation type="submission" date="2020-05" db="EMBL/GenBank/DDBJ databases">
        <title>WGS assembly of Panicum virgatum.</title>
        <authorList>
            <person name="Lovell J.T."/>
            <person name="Jenkins J."/>
            <person name="Shu S."/>
            <person name="Juenger T.E."/>
            <person name="Schmutz J."/>
        </authorList>
    </citation>
    <scope>NUCLEOTIDE SEQUENCE</scope>
    <source>
        <strain evidence="2">AP13</strain>
    </source>
</reference>
<keyword evidence="3" id="KW-1185">Reference proteome</keyword>
<dbReference type="EMBL" id="CM029046">
    <property type="protein sequence ID" value="KAG2592915.1"/>
    <property type="molecule type" value="Genomic_DNA"/>
</dbReference>
<dbReference type="AlphaFoldDB" id="A0A8T0S6V9"/>
<organism evidence="2 3">
    <name type="scientific">Panicum virgatum</name>
    <name type="common">Blackwell switchgrass</name>
    <dbReference type="NCBI Taxonomy" id="38727"/>
    <lineage>
        <taxon>Eukaryota</taxon>
        <taxon>Viridiplantae</taxon>
        <taxon>Streptophyta</taxon>
        <taxon>Embryophyta</taxon>
        <taxon>Tracheophyta</taxon>
        <taxon>Spermatophyta</taxon>
        <taxon>Magnoliopsida</taxon>
        <taxon>Liliopsida</taxon>
        <taxon>Poales</taxon>
        <taxon>Poaceae</taxon>
        <taxon>PACMAD clade</taxon>
        <taxon>Panicoideae</taxon>
        <taxon>Panicodae</taxon>
        <taxon>Paniceae</taxon>
        <taxon>Panicinae</taxon>
        <taxon>Panicum</taxon>
        <taxon>Panicum sect. Hiantes</taxon>
    </lineage>
</organism>
<protein>
    <submittedName>
        <fullName evidence="2">Uncharacterized protein</fullName>
    </submittedName>
</protein>
<proteinExistence type="predicted"/>
<evidence type="ECO:0000256" key="1">
    <source>
        <dbReference type="SAM" id="MobiDB-lite"/>
    </source>
</evidence>
<evidence type="ECO:0000313" key="3">
    <source>
        <dbReference type="Proteomes" id="UP000823388"/>
    </source>
</evidence>
<sequence>MLEVRSAALPRGAVGLGGFDLNSGADDFPDFDRYAQILRPEDGFVHGLPPIRPGSRSSGLRGKTGRKARGGGSAGASGSRSQNNGAGSSRSMRGSSLPDLLSAQQSLAVLEEVAGRPPWATAAISLPAFSPPCVTPGTPLPAVASACHPVLHFPEVEAVERPEVEVVAASVHHHPQQMQATPTMMKTSRTKMSVDLMERTSLTRLDGQNKIHLYYMK</sequence>
<evidence type="ECO:0000313" key="2">
    <source>
        <dbReference type="EMBL" id="KAG2592915.1"/>
    </source>
</evidence>
<feature type="region of interest" description="Disordered" evidence="1">
    <location>
        <begin position="45"/>
        <end position="98"/>
    </location>
</feature>
<comment type="caution">
    <text evidence="2">The sequence shown here is derived from an EMBL/GenBank/DDBJ whole genome shotgun (WGS) entry which is preliminary data.</text>
</comment>
<name>A0A8T0S6V9_PANVG</name>
<feature type="compositionally biased region" description="Low complexity" evidence="1">
    <location>
        <begin position="76"/>
        <end position="96"/>
    </location>
</feature>
<gene>
    <name evidence="2" type="ORF">PVAP13_5NG586650</name>
</gene>